<dbReference type="Proteomes" id="UP000727407">
    <property type="component" value="Unassembled WGS sequence"/>
</dbReference>
<reference evidence="1" key="1">
    <citation type="submission" date="2020-07" db="EMBL/GenBank/DDBJ databases">
        <title>Clarias magur genome sequencing, assembly and annotation.</title>
        <authorList>
            <person name="Kushwaha B."/>
            <person name="Kumar R."/>
            <person name="Das P."/>
            <person name="Joshi C.G."/>
            <person name="Kumar D."/>
            <person name="Nagpure N.S."/>
            <person name="Pandey M."/>
            <person name="Agarwal S."/>
            <person name="Srivastava S."/>
            <person name="Singh M."/>
            <person name="Sahoo L."/>
            <person name="Jayasankar P."/>
            <person name="Meher P.K."/>
            <person name="Koringa P.G."/>
            <person name="Iquebal M.A."/>
            <person name="Das S.P."/>
            <person name="Bit A."/>
            <person name="Patnaik S."/>
            <person name="Patel N."/>
            <person name="Shah T.M."/>
            <person name="Hinsu A."/>
            <person name="Jena J.K."/>
        </authorList>
    </citation>
    <scope>NUCLEOTIDE SEQUENCE</scope>
    <source>
        <strain evidence="1">CIFAMagur01</strain>
        <tissue evidence="1">Testis</tissue>
    </source>
</reference>
<protein>
    <submittedName>
        <fullName evidence="1">Molybdenum-containing formylmethanofuran dehydrogenase 1 subunit C</fullName>
    </submittedName>
</protein>
<keyword evidence="2" id="KW-1185">Reference proteome</keyword>
<gene>
    <name evidence="1" type="primary">nodD1</name>
    <name evidence="1" type="ORF">DAT39_018241</name>
</gene>
<sequence length="73" mass="7983">MAVPRARSLAVCVGNAKHYELFLASGFLLAIRSNSGLHYGTTNRNFWHRVRSSPGASCLAGPNRRILTHVSMS</sequence>
<evidence type="ECO:0000313" key="2">
    <source>
        <dbReference type="Proteomes" id="UP000727407"/>
    </source>
</evidence>
<comment type="caution">
    <text evidence="1">The sequence shown here is derived from an EMBL/GenBank/DDBJ whole genome shotgun (WGS) entry which is preliminary data.</text>
</comment>
<organism evidence="1 2">
    <name type="scientific">Clarias magur</name>
    <name type="common">Asian catfish</name>
    <name type="synonym">Macropteronotus magur</name>
    <dbReference type="NCBI Taxonomy" id="1594786"/>
    <lineage>
        <taxon>Eukaryota</taxon>
        <taxon>Metazoa</taxon>
        <taxon>Chordata</taxon>
        <taxon>Craniata</taxon>
        <taxon>Vertebrata</taxon>
        <taxon>Euteleostomi</taxon>
        <taxon>Actinopterygii</taxon>
        <taxon>Neopterygii</taxon>
        <taxon>Teleostei</taxon>
        <taxon>Ostariophysi</taxon>
        <taxon>Siluriformes</taxon>
        <taxon>Clariidae</taxon>
        <taxon>Clarias</taxon>
    </lineage>
</organism>
<accession>A0A8J4U731</accession>
<name>A0A8J4U731_CLAMG</name>
<evidence type="ECO:0000313" key="1">
    <source>
        <dbReference type="EMBL" id="KAF5892070.1"/>
    </source>
</evidence>
<proteinExistence type="predicted"/>
<dbReference type="EMBL" id="QNUK01000529">
    <property type="protein sequence ID" value="KAF5892070.1"/>
    <property type="molecule type" value="Genomic_DNA"/>
</dbReference>
<dbReference type="AlphaFoldDB" id="A0A8J4U731"/>